<feature type="non-terminal residue" evidence="1">
    <location>
        <position position="252"/>
    </location>
</feature>
<evidence type="ECO:0000313" key="1">
    <source>
        <dbReference type="EMBL" id="GAJ05483.1"/>
    </source>
</evidence>
<dbReference type="AlphaFoldDB" id="X1TJK9"/>
<reference evidence="1" key="1">
    <citation type="journal article" date="2014" name="Front. Microbiol.">
        <title>High frequency of phylogenetically diverse reductive dehalogenase-homologous genes in deep subseafloor sedimentary metagenomes.</title>
        <authorList>
            <person name="Kawai M."/>
            <person name="Futagami T."/>
            <person name="Toyoda A."/>
            <person name="Takaki Y."/>
            <person name="Nishi S."/>
            <person name="Hori S."/>
            <person name="Arai W."/>
            <person name="Tsubouchi T."/>
            <person name="Morono Y."/>
            <person name="Uchiyama I."/>
            <person name="Ito T."/>
            <person name="Fujiyama A."/>
            <person name="Inagaki F."/>
            <person name="Takami H."/>
        </authorList>
    </citation>
    <scope>NUCLEOTIDE SEQUENCE</scope>
    <source>
        <strain evidence="1">Expedition CK06-06</strain>
    </source>
</reference>
<sequence>YQVYLSISNFETQAKELIFDDFKIISIEQGSEAKEWRQKLGGKGIPSNILIKEFSNYAMRKEDDSGFDEIYRSMDELLLVFRLYKVGDIMFDHFSIKDLDSKEKYSSLYDFATSSIYKYKFEQNEILKFNDFRKSIIGKKGYNNIFYKFSLKHFISGGNKRFTYRIENLNRIVDYIIALEAIFLIEGNRYFLGRTISRRIYNFLKKENADEIVKYMYNERSRIVHGSYITLPENKKREKIKKLKYYMPLFEE</sequence>
<protein>
    <submittedName>
        <fullName evidence="1">Uncharacterized protein</fullName>
    </submittedName>
</protein>
<comment type="caution">
    <text evidence="1">The sequence shown here is derived from an EMBL/GenBank/DDBJ whole genome shotgun (WGS) entry which is preliminary data.</text>
</comment>
<dbReference type="EMBL" id="BARW01029078">
    <property type="protein sequence ID" value="GAJ05483.1"/>
    <property type="molecule type" value="Genomic_DNA"/>
</dbReference>
<accession>X1TJK9</accession>
<name>X1TJK9_9ZZZZ</name>
<proteinExistence type="predicted"/>
<gene>
    <name evidence="1" type="ORF">S12H4_46800</name>
</gene>
<organism evidence="1">
    <name type="scientific">marine sediment metagenome</name>
    <dbReference type="NCBI Taxonomy" id="412755"/>
    <lineage>
        <taxon>unclassified sequences</taxon>
        <taxon>metagenomes</taxon>
        <taxon>ecological metagenomes</taxon>
    </lineage>
</organism>
<feature type="non-terminal residue" evidence="1">
    <location>
        <position position="1"/>
    </location>
</feature>